<dbReference type="SMART" id="SM00343">
    <property type="entry name" value="ZnF_C2HC"/>
    <property type="match status" value="2"/>
</dbReference>
<feature type="compositionally biased region" description="Basic and acidic residues" evidence="3">
    <location>
        <begin position="102"/>
        <end position="119"/>
    </location>
</feature>
<protein>
    <submittedName>
        <fullName evidence="5">Reverse transcriptase domain-containing protein</fullName>
    </submittedName>
</protein>
<keyword evidence="1" id="KW-0863">Zinc-finger</keyword>
<dbReference type="GO" id="GO:0003964">
    <property type="term" value="F:RNA-directed DNA polymerase activity"/>
    <property type="evidence" value="ECO:0007669"/>
    <property type="project" value="UniProtKB-KW"/>
</dbReference>
<dbReference type="InterPro" id="IPR036875">
    <property type="entry name" value="Znf_CCHC_sf"/>
</dbReference>
<keyword evidence="2" id="KW-0175">Coiled coil</keyword>
<dbReference type="SUPFAM" id="SSF57756">
    <property type="entry name" value="Retrovirus zinc finger-like domains"/>
    <property type="match status" value="1"/>
</dbReference>
<keyword evidence="5" id="KW-0695">RNA-directed DNA polymerase</keyword>
<sequence length="291" mass="33433">MANVHRRESSEFYLRYHDAQKDRAAVRAEIEIMRRERLAYEQESIDTRQTLARSEAYSRALEALITVLETQAGRLEWQRQDADDRATRHIMRIQALEAGARDDTLEDTGHGRLIKRENKVAGNASNKRKWEGDQNGSPNQQQNKEHKVFRAHSVGPNNKKEYLGSLPLCNKCKFHHNGPCTMMCGNWKKKYSGNLPLCNKCKFHHIGLYAARCDNCKWRGHQAKDCRISGPKAKPRPLMAKLKTEVTCYECGELGHYKRDCPIVKLQNRMDKYWKGKACGDSSATTSNINI</sequence>
<keyword evidence="5" id="KW-0548">Nucleotidyltransferase</keyword>
<feature type="domain" description="CCHC-type" evidence="4">
    <location>
        <begin position="248"/>
        <end position="262"/>
    </location>
</feature>
<name>A0ABQ5ENR6_9ASTR</name>
<evidence type="ECO:0000256" key="1">
    <source>
        <dbReference type="PROSITE-ProRule" id="PRU00047"/>
    </source>
</evidence>
<evidence type="ECO:0000313" key="5">
    <source>
        <dbReference type="EMBL" id="GJT52556.1"/>
    </source>
</evidence>
<gene>
    <name evidence="5" type="ORF">Tco_0978713</name>
</gene>
<dbReference type="PROSITE" id="PS50158">
    <property type="entry name" value="ZF_CCHC"/>
    <property type="match status" value="1"/>
</dbReference>
<dbReference type="Proteomes" id="UP001151760">
    <property type="component" value="Unassembled WGS sequence"/>
</dbReference>
<dbReference type="Pfam" id="PF00098">
    <property type="entry name" value="zf-CCHC"/>
    <property type="match status" value="1"/>
</dbReference>
<keyword evidence="6" id="KW-1185">Reference proteome</keyword>
<accession>A0ABQ5ENR6</accession>
<dbReference type="EMBL" id="BQNB010016507">
    <property type="protein sequence ID" value="GJT52556.1"/>
    <property type="molecule type" value="Genomic_DNA"/>
</dbReference>
<reference evidence="5" key="2">
    <citation type="submission" date="2022-01" db="EMBL/GenBank/DDBJ databases">
        <authorList>
            <person name="Yamashiro T."/>
            <person name="Shiraishi A."/>
            <person name="Satake H."/>
            <person name="Nakayama K."/>
        </authorList>
    </citation>
    <scope>NUCLEOTIDE SEQUENCE</scope>
</reference>
<dbReference type="Gene3D" id="4.10.60.10">
    <property type="entry name" value="Zinc finger, CCHC-type"/>
    <property type="match status" value="1"/>
</dbReference>
<evidence type="ECO:0000256" key="2">
    <source>
        <dbReference type="SAM" id="Coils"/>
    </source>
</evidence>
<proteinExistence type="predicted"/>
<feature type="region of interest" description="Disordered" evidence="3">
    <location>
        <begin position="102"/>
        <end position="146"/>
    </location>
</feature>
<comment type="caution">
    <text evidence="5">The sequence shown here is derived from an EMBL/GenBank/DDBJ whole genome shotgun (WGS) entry which is preliminary data.</text>
</comment>
<evidence type="ECO:0000256" key="3">
    <source>
        <dbReference type="SAM" id="MobiDB-lite"/>
    </source>
</evidence>
<dbReference type="InterPro" id="IPR001878">
    <property type="entry name" value="Znf_CCHC"/>
</dbReference>
<feature type="coiled-coil region" evidence="2">
    <location>
        <begin position="16"/>
        <end position="43"/>
    </location>
</feature>
<keyword evidence="1" id="KW-0862">Zinc</keyword>
<keyword evidence="5" id="KW-0808">Transferase</keyword>
<keyword evidence="1" id="KW-0479">Metal-binding</keyword>
<organism evidence="5 6">
    <name type="scientific">Tanacetum coccineum</name>
    <dbReference type="NCBI Taxonomy" id="301880"/>
    <lineage>
        <taxon>Eukaryota</taxon>
        <taxon>Viridiplantae</taxon>
        <taxon>Streptophyta</taxon>
        <taxon>Embryophyta</taxon>
        <taxon>Tracheophyta</taxon>
        <taxon>Spermatophyta</taxon>
        <taxon>Magnoliopsida</taxon>
        <taxon>eudicotyledons</taxon>
        <taxon>Gunneridae</taxon>
        <taxon>Pentapetalae</taxon>
        <taxon>asterids</taxon>
        <taxon>campanulids</taxon>
        <taxon>Asterales</taxon>
        <taxon>Asteraceae</taxon>
        <taxon>Asteroideae</taxon>
        <taxon>Anthemideae</taxon>
        <taxon>Anthemidinae</taxon>
        <taxon>Tanacetum</taxon>
    </lineage>
</organism>
<evidence type="ECO:0000313" key="6">
    <source>
        <dbReference type="Proteomes" id="UP001151760"/>
    </source>
</evidence>
<reference evidence="5" key="1">
    <citation type="journal article" date="2022" name="Int. J. Mol. Sci.">
        <title>Draft Genome of Tanacetum Coccineum: Genomic Comparison of Closely Related Tanacetum-Family Plants.</title>
        <authorList>
            <person name="Yamashiro T."/>
            <person name="Shiraishi A."/>
            <person name="Nakayama K."/>
            <person name="Satake H."/>
        </authorList>
    </citation>
    <scope>NUCLEOTIDE SEQUENCE</scope>
</reference>
<evidence type="ECO:0000259" key="4">
    <source>
        <dbReference type="PROSITE" id="PS50158"/>
    </source>
</evidence>